<dbReference type="SUPFAM" id="SSF51735">
    <property type="entry name" value="NAD(P)-binding Rossmann-fold domains"/>
    <property type="match status" value="1"/>
</dbReference>
<evidence type="ECO:0000256" key="1">
    <source>
        <dbReference type="ARBA" id="ARBA00006484"/>
    </source>
</evidence>
<dbReference type="InterPro" id="IPR003560">
    <property type="entry name" value="DHB_DH"/>
</dbReference>
<dbReference type="InterPro" id="IPR002347">
    <property type="entry name" value="SDR_fam"/>
</dbReference>
<dbReference type="PANTHER" id="PTHR44196:SF1">
    <property type="entry name" value="DEHYDROGENASE_REDUCTASE SDR FAMILY MEMBER 7B"/>
    <property type="match status" value="1"/>
</dbReference>
<dbReference type="InterPro" id="IPR020904">
    <property type="entry name" value="Sc_DH/Rdtase_CS"/>
</dbReference>
<dbReference type="Pfam" id="PF00106">
    <property type="entry name" value="adh_short"/>
    <property type="match status" value="1"/>
</dbReference>
<keyword evidence="2" id="KW-0560">Oxidoreductase</keyword>
<dbReference type="InterPro" id="IPR057326">
    <property type="entry name" value="KR_dom"/>
</dbReference>
<keyword evidence="5" id="KW-1185">Reference proteome</keyword>
<dbReference type="PROSITE" id="PS00061">
    <property type="entry name" value="ADH_SHORT"/>
    <property type="match status" value="1"/>
</dbReference>
<protein>
    <submittedName>
        <fullName evidence="4">SDR family oxidoreductase</fullName>
    </submittedName>
</protein>
<dbReference type="PANTHER" id="PTHR44196">
    <property type="entry name" value="DEHYDROGENASE/REDUCTASE SDR FAMILY MEMBER 7B"/>
    <property type="match status" value="1"/>
</dbReference>
<evidence type="ECO:0000259" key="3">
    <source>
        <dbReference type="SMART" id="SM00822"/>
    </source>
</evidence>
<comment type="caution">
    <text evidence="4">The sequence shown here is derived from an EMBL/GenBank/DDBJ whole genome shotgun (WGS) entry which is preliminary data.</text>
</comment>
<dbReference type="EMBL" id="JAGSOH010000192">
    <property type="protein sequence ID" value="MBR7831170.1"/>
    <property type="molecule type" value="Genomic_DNA"/>
</dbReference>
<evidence type="ECO:0000313" key="4">
    <source>
        <dbReference type="EMBL" id="MBR7831170.1"/>
    </source>
</evidence>
<dbReference type="SMART" id="SM00822">
    <property type="entry name" value="PKS_KR"/>
    <property type="match status" value="1"/>
</dbReference>
<dbReference type="InterPro" id="IPR036291">
    <property type="entry name" value="NAD(P)-bd_dom_sf"/>
</dbReference>
<dbReference type="NCBIfam" id="NF006073">
    <property type="entry name" value="PRK08219.1"/>
    <property type="match status" value="1"/>
</dbReference>
<dbReference type="GO" id="GO:0008667">
    <property type="term" value="F:2,3-dihydro-2,3-dihydroxybenzoate dehydrogenase activity"/>
    <property type="evidence" value="ECO:0007669"/>
    <property type="project" value="InterPro"/>
</dbReference>
<sequence length="233" mass="24736">MKHYVITGAGSGIGQAVATRLHQRGDALHLVARSTLRAAELYEQFPGAHALVADLERPDTLADAVAGADLPARIDGLLHVAGALHLGPVAELGLEAWRASLAVNVTSPAELTRLLLPRLRHPAGHVLFVNSTSGLKTQKHWAAYSAGKYAARALADALRDEEGHTGMRVTTVYPGRTATPMQEAVHDHEARDYDPALWIDPDTVAGAVVAALDLPADAEISDITLRVGPRPTM</sequence>
<name>A0A941EEE8_9ACTN</name>
<dbReference type="Gene3D" id="3.40.50.720">
    <property type="entry name" value="NAD(P)-binding Rossmann-like Domain"/>
    <property type="match status" value="1"/>
</dbReference>
<organism evidence="4 5">
    <name type="scientific">Actinospica acidithermotolerans</name>
    <dbReference type="NCBI Taxonomy" id="2828514"/>
    <lineage>
        <taxon>Bacteria</taxon>
        <taxon>Bacillati</taxon>
        <taxon>Actinomycetota</taxon>
        <taxon>Actinomycetes</taxon>
        <taxon>Catenulisporales</taxon>
        <taxon>Actinospicaceae</taxon>
        <taxon>Actinospica</taxon>
    </lineage>
</organism>
<proteinExistence type="inferred from homology"/>
<evidence type="ECO:0000313" key="5">
    <source>
        <dbReference type="Proteomes" id="UP000676325"/>
    </source>
</evidence>
<dbReference type="RefSeq" id="WP_212522286.1">
    <property type="nucleotide sequence ID" value="NZ_JAGSOH010000192.1"/>
</dbReference>
<reference evidence="4" key="1">
    <citation type="submission" date="2021-04" db="EMBL/GenBank/DDBJ databases">
        <title>Genome based classification of Actinospica acidithermotolerans sp. nov., an actinobacterium isolated from an Indonesian hot spring.</title>
        <authorList>
            <person name="Kusuma A.B."/>
            <person name="Putra K.E."/>
            <person name="Nafisah S."/>
            <person name="Loh J."/>
            <person name="Nouioui I."/>
            <person name="Goodfellow M."/>
        </authorList>
    </citation>
    <scope>NUCLEOTIDE SEQUENCE</scope>
    <source>
        <strain evidence="4">MGRD01-02</strain>
    </source>
</reference>
<feature type="domain" description="Ketoreductase" evidence="3">
    <location>
        <begin position="2"/>
        <end position="201"/>
    </location>
</feature>
<evidence type="ECO:0000256" key="2">
    <source>
        <dbReference type="ARBA" id="ARBA00023002"/>
    </source>
</evidence>
<dbReference type="GO" id="GO:0016020">
    <property type="term" value="C:membrane"/>
    <property type="evidence" value="ECO:0007669"/>
    <property type="project" value="TreeGrafter"/>
</dbReference>
<dbReference type="Proteomes" id="UP000676325">
    <property type="component" value="Unassembled WGS sequence"/>
</dbReference>
<dbReference type="PRINTS" id="PR01397">
    <property type="entry name" value="DHBDHDRGNASE"/>
</dbReference>
<dbReference type="AlphaFoldDB" id="A0A941EEE8"/>
<accession>A0A941EEE8</accession>
<dbReference type="CDD" id="cd05233">
    <property type="entry name" value="SDR_c"/>
    <property type="match status" value="1"/>
</dbReference>
<gene>
    <name evidence="4" type="ORF">KDK95_32995</name>
</gene>
<dbReference type="GO" id="GO:0019290">
    <property type="term" value="P:siderophore biosynthetic process"/>
    <property type="evidence" value="ECO:0007669"/>
    <property type="project" value="InterPro"/>
</dbReference>
<comment type="similarity">
    <text evidence="1">Belongs to the short-chain dehydrogenases/reductases (SDR) family.</text>
</comment>